<dbReference type="RefSeq" id="WP_151666610.1">
    <property type="nucleotide sequence ID" value="NZ_WBVO01000002.1"/>
</dbReference>
<sequence>MKTKYILLFLLALAAAAVSAQWTSTGISATLNNPTIEAIEGVEYHNGKLYANTFLRGHLVSNDLGTTWDSLHESGLNHYVTDMISYGGELHAFCHINGLVAGMYYRSSDDGLNWTLDTAGMPGSAITAGYPANFIDIAFVGDYMLAQMGTPLKPYYRKHIDSTDWHSLSIFDNQGCPRWYVKNDTAWTYNIFNVYYSIDYGKTWTTTPHNIPSFAPGFMHKEGNTIYLAGGGGFGNPDKLMRSTDNGATWTQLTALSDSLGMSWLNQPSSVNAMYVDGQEMYISATNNATNDPPNIWYSADAGASWSTDTLGLALDPYGTTTIVEFFEAGGYLFAWSNFFDVYRKGQSVSVIESDVSDIQVYPNPASDRIIIQSETEILSASLIDMNGRSYHLHLEGTGVIDIAQYPTGLYCLQLQTESGTQTTKLVVQ</sequence>
<dbReference type="Pfam" id="PF18962">
    <property type="entry name" value="Por_Secre_tail"/>
    <property type="match status" value="1"/>
</dbReference>
<gene>
    <name evidence="4" type="ORF">F8C67_04455</name>
</gene>
<feature type="chain" id="PRO_5026912437" evidence="2">
    <location>
        <begin position="21"/>
        <end position="429"/>
    </location>
</feature>
<dbReference type="SUPFAM" id="SSF110296">
    <property type="entry name" value="Oligoxyloglucan reducing end-specific cellobiohydrolase"/>
    <property type="match status" value="1"/>
</dbReference>
<proteinExistence type="predicted"/>
<feature type="domain" description="Secretion system C-terminal sorting" evidence="3">
    <location>
        <begin position="361"/>
        <end position="428"/>
    </location>
</feature>
<dbReference type="OrthoDB" id="1408995at2"/>
<evidence type="ECO:0000259" key="3">
    <source>
        <dbReference type="Pfam" id="PF18962"/>
    </source>
</evidence>
<dbReference type="NCBIfam" id="TIGR04183">
    <property type="entry name" value="Por_Secre_tail"/>
    <property type="match status" value="1"/>
</dbReference>
<reference evidence="4 5" key="1">
    <citation type="submission" date="2019-09" db="EMBL/GenBank/DDBJ databases">
        <title>Genomes of family Cryomorphaceae.</title>
        <authorList>
            <person name="Bowman J.P."/>
        </authorList>
    </citation>
    <scope>NUCLEOTIDE SEQUENCE [LARGE SCALE GENOMIC DNA]</scope>
    <source>
        <strain evidence="4 5">LMG 25704</strain>
    </source>
</reference>
<accession>A0A6N6RHZ5</accession>
<comment type="caution">
    <text evidence="4">The sequence shown here is derived from an EMBL/GenBank/DDBJ whole genome shotgun (WGS) entry which is preliminary data.</text>
</comment>
<dbReference type="CDD" id="cd15482">
    <property type="entry name" value="Sialidase_non-viral"/>
    <property type="match status" value="1"/>
</dbReference>
<evidence type="ECO:0000313" key="5">
    <source>
        <dbReference type="Proteomes" id="UP000468650"/>
    </source>
</evidence>
<evidence type="ECO:0000313" key="4">
    <source>
        <dbReference type="EMBL" id="KAB2813942.1"/>
    </source>
</evidence>
<organism evidence="4 5">
    <name type="scientific">Phaeocystidibacter luteus</name>
    <dbReference type="NCBI Taxonomy" id="911197"/>
    <lineage>
        <taxon>Bacteria</taxon>
        <taxon>Pseudomonadati</taxon>
        <taxon>Bacteroidota</taxon>
        <taxon>Flavobacteriia</taxon>
        <taxon>Flavobacteriales</taxon>
        <taxon>Phaeocystidibacteraceae</taxon>
        <taxon>Phaeocystidibacter</taxon>
    </lineage>
</organism>
<name>A0A6N6RHZ5_9FLAO</name>
<dbReference type="Gene3D" id="2.130.10.10">
    <property type="entry name" value="YVTN repeat-like/Quinoprotein amine dehydrogenase"/>
    <property type="match status" value="1"/>
</dbReference>
<keyword evidence="5" id="KW-1185">Reference proteome</keyword>
<dbReference type="Proteomes" id="UP000468650">
    <property type="component" value="Unassembled WGS sequence"/>
</dbReference>
<feature type="signal peptide" evidence="2">
    <location>
        <begin position="1"/>
        <end position="20"/>
    </location>
</feature>
<evidence type="ECO:0000256" key="2">
    <source>
        <dbReference type="SAM" id="SignalP"/>
    </source>
</evidence>
<dbReference type="AlphaFoldDB" id="A0A6N6RHZ5"/>
<dbReference type="InterPro" id="IPR026444">
    <property type="entry name" value="Secre_tail"/>
</dbReference>
<evidence type="ECO:0000256" key="1">
    <source>
        <dbReference type="ARBA" id="ARBA00022729"/>
    </source>
</evidence>
<keyword evidence="1 2" id="KW-0732">Signal</keyword>
<protein>
    <submittedName>
        <fullName evidence="4">T9SS type A sorting domain-containing protein</fullName>
    </submittedName>
</protein>
<dbReference type="InterPro" id="IPR015943">
    <property type="entry name" value="WD40/YVTN_repeat-like_dom_sf"/>
</dbReference>
<dbReference type="EMBL" id="WBVO01000002">
    <property type="protein sequence ID" value="KAB2813942.1"/>
    <property type="molecule type" value="Genomic_DNA"/>
</dbReference>